<sequence length="84" mass="9837">MSVTTKDVLKALRFVYRLPSKRITRFHPWPARIDDVTIRHARRHGYLDAYREFDGIVMAQNNFGAYQFVDELTKKGLKKIGKSP</sequence>
<comment type="caution">
    <text evidence="1">The sequence shown here is derived from an EMBL/GenBank/DDBJ whole genome shotgun (WGS) entry which is preliminary data.</text>
</comment>
<proteinExistence type="predicted"/>
<name>A0A0F9TWY7_9ZZZZ</name>
<evidence type="ECO:0000313" key="1">
    <source>
        <dbReference type="EMBL" id="KKN83794.1"/>
    </source>
</evidence>
<organism evidence="1">
    <name type="scientific">marine sediment metagenome</name>
    <dbReference type="NCBI Taxonomy" id="412755"/>
    <lineage>
        <taxon>unclassified sequences</taxon>
        <taxon>metagenomes</taxon>
        <taxon>ecological metagenomes</taxon>
    </lineage>
</organism>
<accession>A0A0F9TWY7</accession>
<dbReference type="AlphaFoldDB" id="A0A0F9TWY7"/>
<protein>
    <submittedName>
        <fullName evidence="1">Uncharacterized protein</fullName>
    </submittedName>
</protein>
<dbReference type="EMBL" id="LAZR01000179">
    <property type="protein sequence ID" value="KKN83794.1"/>
    <property type="molecule type" value="Genomic_DNA"/>
</dbReference>
<gene>
    <name evidence="1" type="ORF">LCGC14_0294470</name>
</gene>
<reference evidence="1" key="1">
    <citation type="journal article" date="2015" name="Nature">
        <title>Complex archaea that bridge the gap between prokaryotes and eukaryotes.</title>
        <authorList>
            <person name="Spang A."/>
            <person name="Saw J.H."/>
            <person name="Jorgensen S.L."/>
            <person name="Zaremba-Niedzwiedzka K."/>
            <person name="Martijn J."/>
            <person name="Lind A.E."/>
            <person name="van Eijk R."/>
            <person name="Schleper C."/>
            <person name="Guy L."/>
            <person name="Ettema T.J."/>
        </authorList>
    </citation>
    <scope>NUCLEOTIDE SEQUENCE</scope>
</reference>